<accession>A0A1C3U5W9</accession>
<dbReference type="Proteomes" id="UP000186228">
    <property type="component" value="Unassembled WGS sequence"/>
</dbReference>
<reference evidence="2" key="1">
    <citation type="submission" date="2016-08" db="EMBL/GenBank/DDBJ databases">
        <authorList>
            <person name="Varghese N."/>
            <person name="Submissions Spin"/>
        </authorList>
    </citation>
    <scope>NUCLEOTIDE SEQUENCE [LARGE SCALE GENOMIC DNA]</scope>
    <source>
        <strain evidence="2">CCBAU 57015</strain>
    </source>
</reference>
<dbReference type="STRING" id="52131.GA0061100_101781"/>
<dbReference type="AlphaFoldDB" id="A0A1C3U5W9"/>
<keyword evidence="2" id="KW-1185">Reference proteome</keyword>
<name>A0A1C3U5W9_9HYPH</name>
<evidence type="ECO:0000313" key="1">
    <source>
        <dbReference type="EMBL" id="SCB10866.1"/>
    </source>
</evidence>
<evidence type="ECO:0000313" key="2">
    <source>
        <dbReference type="Proteomes" id="UP000186228"/>
    </source>
</evidence>
<proteinExistence type="predicted"/>
<protein>
    <submittedName>
        <fullName evidence="1">Uncharacterized protein</fullName>
    </submittedName>
</protein>
<dbReference type="OrthoDB" id="8289686at2"/>
<organism evidence="1 2">
    <name type="scientific">Rhizobium hainanense</name>
    <dbReference type="NCBI Taxonomy" id="52131"/>
    <lineage>
        <taxon>Bacteria</taxon>
        <taxon>Pseudomonadati</taxon>
        <taxon>Pseudomonadota</taxon>
        <taxon>Alphaproteobacteria</taxon>
        <taxon>Hyphomicrobiales</taxon>
        <taxon>Rhizobiaceae</taxon>
        <taxon>Rhizobium/Agrobacterium group</taxon>
        <taxon>Rhizobium</taxon>
    </lineage>
</organism>
<sequence>MIDNGPEGFMLIGLHKLAAQNGDGLVPELYELLMRRAEEQRRAANVATFPAWKTRQPGEAPDQPLDEASRDGANVIAFAPDVDKTVTRRKKV</sequence>
<dbReference type="RefSeq" id="WP_075851336.1">
    <property type="nucleotide sequence ID" value="NZ_FMAC01000001.1"/>
</dbReference>
<gene>
    <name evidence="1" type="ORF">GA0061100_101781</name>
</gene>
<dbReference type="EMBL" id="FMAC01000001">
    <property type="protein sequence ID" value="SCB10866.1"/>
    <property type="molecule type" value="Genomic_DNA"/>
</dbReference>